<keyword evidence="5 7" id="KW-1133">Transmembrane helix</keyword>
<protein>
    <submittedName>
        <fullName evidence="9">Oligopeptide transport system permease protein</fullName>
    </submittedName>
</protein>
<name>A0ABX2RJ40_9ACTN</name>
<gene>
    <name evidence="9" type="ORF">HDA35_001029</name>
</gene>
<evidence type="ECO:0000256" key="7">
    <source>
        <dbReference type="RuleBase" id="RU363032"/>
    </source>
</evidence>
<evidence type="ECO:0000256" key="3">
    <source>
        <dbReference type="ARBA" id="ARBA00022475"/>
    </source>
</evidence>
<keyword evidence="3" id="KW-1003">Cell membrane</keyword>
<keyword evidence="10" id="KW-1185">Reference proteome</keyword>
<evidence type="ECO:0000313" key="9">
    <source>
        <dbReference type="EMBL" id="NYF55198.1"/>
    </source>
</evidence>
<evidence type="ECO:0000256" key="5">
    <source>
        <dbReference type="ARBA" id="ARBA00022989"/>
    </source>
</evidence>
<organism evidence="9 10">
    <name type="scientific">Micromonospora purpureochromogenes</name>
    <dbReference type="NCBI Taxonomy" id="47872"/>
    <lineage>
        <taxon>Bacteria</taxon>
        <taxon>Bacillati</taxon>
        <taxon>Actinomycetota</taxon>
        <taxon>Actinomycetes</taxon>
        <taxon>Micromonosporales</taxon>
        <taxon>Micromonosporaceae</taxon>
        <taxon>Micromonospora</taxon>
    </lineage>
</organism>
<proteinExistence type="inferred from homology"/>
<reference evidence="9 10" key="1">
    <citation type="submission" date="2020-07" db="EMBL/GenBank/DDBJ databases">
        <title>Sequencing the genomes of 1000 actinobacteria strains.</title>
        <authorList>
            <person name="Klenk H.-P."/>
        </authorList>
    </citation>
    <scope>NUCLEOTIDE SEQUENCE [LARGE SCALE GENOMIC DNA]</scope>
    <source>
        <strain evidence="9 10">DSM 43814</strain>
    </source>
</reference>
<dbReference type="Pfam" id="PF00528">
    <property type="entry name" value="BPD_transp_1"/>
    <property type="match status" value="1"/>
</dbReference>
<feature type="domain" description="ABC transmembrane type-1" evidence="8">
    <location>
        <begin position="95"/>
        <end position="298"/>
    </location>
</feature>
<evidence type="ECO:0000313" key="10">
    <source>
        <dbReference type="Proteomes" id="UP000631553"/>
    </source>
</evidence>
<dbReference type="Gene3D" id="1.10.3720.10">
    <property type="entry name" value="MetI-like"/>
    <property type="match status" value="1"/>
</dbReference>
<evidence type="ECO:0000256" key="1">
    <source>
        <dbReference type="ARBA" id="ARBA00004651"/>
    </source>
</evidence>
<keyword evidence="6 7" id="KW-0472">Membrane</keyword>
<feature type="transmembrane region" description="Helical" evidence="7">
    <location>
        <begin position="233"/>
        <end position="257"/>
    </location>
</feature>
<feature type="transmembrane region" description="Helical" evidence="7">
    <location>
        <begin position="101"/>
        <end position="119"/>
    </location>
</feature>
<feature type="transmembrane region" description="Helical" evidence="7">
    <location>
        <begin position="175"/>
        <end position="194"/>
    </location>
</feature>
<dbReference type="PANTHER" id="PTHR43163">
    <property type="entry name" value="DIPEPTIDE TRANSPORT SYSTEM PERMEASE PROTEIN DPPB-RELATED"/>
    <property type="match status" value="1"/>
</dbReference>
<sequence>MGRYLLRRLLQLVPVFIGTTLMIYALVWAVPGDPFAGKCGDRGCPDNYVAMMTEKYQLDEPWIVQYAVYMKNLFQGDFGSTWSGRSVNDIIATAYPNTLKLAAVALLIEAVIGLTAGVLTGLRRNGFLDNLVLISTLFLIALPVFVVGFVLQWLFGVKWGIVTPTVSNEMRISELILPGFVLGSASMAYIARVARTSIAENRRADYVRTAIAKGLPMRRVVGIHLLRNSLIPVVTLLGTDLGALMGGAIITEGIFGINGIGRAVLRAIVTKESATVVSIVVVLVLVYLLMNLLVDLLYAALDPRIRYE</sequence>
<comment type="subcellular location">
    <subcellularLocation>
        <location evidence="1 7">Cell membrane</location>
        <topology evidence="1 7">Multi-pass membrane protein</topology>
    </subcellularLocation>
</comment>
<dbReference type="EMBL" id="JACCCQ010000001">
    <property type="protein sequence ID" value="NYF55198.1"/>
    <property type="molecule type" value="Genomic_DNA"/>
</dbReference>
<dbReference type="RefSeq" id="WP_179801809.1">
    <property type="nucleotide sequence ID" value="NZ_JACCCQ010000001.1"/>
</dbReference>
<comment type="caution">
    <text evidence="9">The sequence shown here is derived from an EMBL/GenBank/DDBJ whole genome shotgun (WGS) entry which is preliminary data.</text>
</comment>
<dbReference type="InterPro" id="IPR000515">
    <property type="entry name" value="MetI-like"/>
</dbReference>
<evidence type="ECO:0000256" key="2">
    <source>
        <dbReference type="ARBA" id="ARBA00022448"/>
    </source>
</evidence>
<dbReference type="InterPro" id="IPR035906">
    <property type="entry name" value="MetI-like_sf"/>
</dbReference>
<accession>A0ABX2RJ40</accession>
<dbReference type="PROSITE" id="PS50928">
    <property type="entry name" value="ABC_TM1"/>
    <property type="match status" value="1"/>
</dbReference>
<dbReference type="PANTHER" id="PTHR43163:SF7">
    <property type="entry name" value="DIPEPTIDE-TRANSPORT INTEGRAL MEMBRANE PROTEIN ABC TRANSPORTER DPPB-RELATED"/>
    <property type="match status" value="1"/>
</dbReference>
<evidence type="ECO:0000259" key="8">
    <source>
        <dbReference type="PROSITE" id="PS50928"/>
    </source>
</evidence>
<dbReference type="InterPro" id="IPR045621">
    <property type="entry name" value="BPD_transp_1_N"/>
</dbReference>
<comment type="similarity">
    <text evidence="7">Belongs to the binding-protein-dependent transport system permease family.</text>
</comment>
<feature type="transmembrane region" description="Helical" evidence="7">
    <location>
        <begin position="131"/>
        <end position="155"/>
    </location>
</feature>
<keyword evidence="2 7" id="KW-0813">Transport</keyword>
<dbReference type="Proteomes" id="UP000631553">
    <property type="component" value="Unassembled WGS sequence"/>
</dbReference>
<evidence type="ECO:0000256" key="4">
    <source>
        <dbReference type="ARBA" id="ARBA00022692"/>
    </source>
</evidence>
<dbReference type="Pfam" id="PF19300">
    <property type="entry name" value="BPD_transp_1_N"/>
    <property type="match status" value="1"/>
</dbReference>
<evidence type="ECO:0000256" key="6">
    <source>
        <dbReference type="ARBA" id="ARBA00023136"/>
    </source>
</evidence>
<feature type="transmembrane region" description="Helical" evidence="7">
    <location>
        <begin position="277"/>
        <end position="301"/>
    </location>
</feature>
<keyword evidence="4 7" id="KW-0812">Transmembrane</keyword>
<dbReference type="CDD" id="cd06261">
    <property type="entry name" value="TM_PBP2"/>
    <property type="match status" value="1"/>
</dbReference>
<dbReference type="SUPFAM" id="SSF161098">
    <property type="entry name" value="MetI-like"/>
    <property type="match status" value="1"/>
</dbReference>
<feature type="transmembrane region" description="Helical" evidence="7">
    <location>
        <begin position="12"/>
        <end position="30"/>
    </location>
</feature>